<feature type="compositionally biased region" description="Basic and acidic residues" evidence="1">
    <location>
        <begin position="62"/>
        <end position="78"/>
    </location>
</feature>
<dbReference type="AlphaFoldDB" id="A0A0N4XVH0"/>
<gene>
    <name evidence="2" type="ORF">NBR_LOCUS6797</name>
</gene>
<evidence type="ECO:0000313" key="2">
    <source>
        <dbReference type="EMBL" id="VDL70386.1"/>
    </source>
</evidence>
<feature type="region of interest" description="Disordered" evidence="1">
    <location>
        <begin position="62"/>
        <end position="84"/>
    </location>
</feature>
<organism evidence="4">
    <name type="scientific">Nippostrongylus brasiliensis</name>
    <name type="common">Rat hookworm</name>
    <dbReference type="NCBI Taxonomy" id="27835"/>
    <lineage>
        <taxon>Eukaryota</taxon>
        <taxon>Metazoa</taxon>
        <taxon>Ecdysozoa</taxon>
        <taxon>Nematoda</taxon>
        <taxon>Chromadorea</taxon>
        <taxon>Rhabditida</taxon>
        <taxon>Rhabditina</taxon>
        <taxon>Rhabditomorpha</taxon>
        <taxon>Strongyloidea</taxon>
        <taxon>Heligmosomidae</taxon>
        <taxon>Nippostrongylus</taxon>
    </lineage>
</organism>
<reference evidence="4" key="1">
    <citation type="submission" date="2017-02" db="UniProtKB">
        <authorList>
            <consortium name="WormBaseParasite"/>
        </authorList>
    </citation>
    <scope>IDENTIFICATION</scope>
</reference>
<evidence type="ECO:0000256" key="1">
    <source>
        <dbReference type="SAM" id="MobiDB-lite"/>
    </source>
</evidence>
<reference evidence="2 3" key="2">
    <citation type="submission" date="2018-11" db="EMBL/GenBank/DDBJ databases">
        <authorList>
            <consortium name="Pathogen Informatics"/>
        </authorList>
    </citation>
    <scope>NUCLEOTIDE SEQUENCE [LARGE SCALE GENOMIC DNA]</scope>
</reference>
<keyword evidence="3" id="KW-1185">Reference proteome</keyword>
<sequence length="148" mass="16563">MLEDLEKSHPMWVSNSHLWPSDRLLSPSLPSCASALFDSIRSKWPGKGTSSDPVHIASMAMKGEEKDKENLSKNRPDRASGIFATEGHRRWSRGRCRVQVCSSRSGQRQSGDVNLAAIKGLVCRTCFYIAKDKEEGRRQRSKGESEDV</sequence>
<evidence type="ECO:0000313" key="4">
    <source>
        <dbReference type="WBParaSite" id="NBR_0000679601-mRNA-1"/>
    </source>
</evidence>
<evidence type="ECO:0000313" key="3">
    <source>
        <dbReference type="Proteomes" id="UP000271162"/>
    </source>
</evidence>
<name>A0A0N4XVH0_NIPBR</name>
<dbReference type="EMBL" id="UYSL01019832">
    <property type="protein sequence ID" value="VDL70386.1"/>
    <property type="molecule type" value="Genomic_DNA"/>
</dbReference>
<accession>A0A0N4XVH0</accession>
<dbReference type="WBParaSite" id="NBR_0000679601-mRNA-1">
    <property type="protein sequence ID" value="NBR_0000679601-mRNA-1"/>
    <property type="gene ID" value="NBR_0000679601"/>
</dbReference>
<protein>
    <submittedName>
        <fullName evidence="2 4">Uncharacterized protein</fullName>
    </submittedName>
</protein>
<dbReference type="Proteomes" id="UP000271162">
    <property type="component" value="Unassembled WGS sequence"/>
</dbReference>
<proteinExistence type="predicted"/>